<reference evidence="1" key="1">
    <citation type="journal article" date="2021" name="Proc. Natl. Acad. Sci. U.S.A.">
        <title>A Catalog of Tens of Thousands of Viruses from Human Metagenomes Reveals Hidden Associations with Chronic Diseases.</title>
        <authorList>
            <person name="Tisza M.J."/>
            <person name="Buck C.B."/>
        </authorList>
    </citation>
    <scope>NUCLEOTIDE SEQUENCE</scope>
    <source>
        <strain evidence="1">CtSWe10</strain>
    </source>
</reference>
<dbReference type="EMBL" id="BK015232">
    <property type="protein sequence ID" value="DAD97161.1"/>
    <property type="molecule type" value="Genomic_DNA"/>
</dbReference>
<name>A0A8S5NR42_9CAUD</name>
<organism evidence="1">
    <name type="scientific">Siphoviridae sp. ctSWe10</name>
    <dbReference type="NCBI Taxonomy" id="2826344"/>
    <lineage>
        <taxon>Viruses</taxon>
        <taxon>Duplodnaviria</taxon>
        <taxon>Heunggongvirae</taxon>
        <taxon>Uroviricota</taxon>
        <taxon>Caudoviricetes</taxon>
    </lineage>
</organism>
<evidence type="ECO:0000313" key="1">
    <source>
        <dbReference type="EMBL" id="DAD97161.1"/>
    </source>
</evidence>
<protein>
    <submittedName>
        <fullName evidence="1">Uncharacterized protein</fullName>
    </submittedName>
</protein>
<sequence length="170" mass="19608">MENQSLVHHGVKGQRWGVRRYQRPDGSLTREGKRRASSIYQNYYTKGSDELKKAQVEINRKATKDSLKAYNDTMDRFNKKFGNELSEKMFIKAANAVGEAEDLQLSASKVKYTADFVKNNENFQQALKIAKTYKMDKWDKLASSTQKQLENYSNTNVNVDVVSEVMKKYS</sequence>
<proteinExistence type="predicted"/>
<accession>A0A8S5NR42</accession>